<dbReference type="CDD" id="cd06550">
    <property type="entry name" value="TM_ABC_iron-siderophores_like"/>
    <property type="match status" value="1"/>
</dbReference>
<keyword evidence="7 8" id="KW-0472">Membrane</keyword>
<keyword evidence="6 8" id="KW-1133">Transmembrane helix</keyword>
<gene>
    <name evidence="9" type="ORF">psyc5s11_26360</name>
</gene>
<evidence type="ECO:0000256" key="4">
    <source>
        <dbReference type="ARBA" id="ARBA00022475"/>
    </source>
</evidence>
<feature type="transmembrane region" description="Helical" evidence="8">
    <location>
        <begin position="211"/>
        <end position="230"/>
    </location>
</feature>
<dbReference type="EMBL" id="AP024849">
    <property type="protein sequence ID" value="BCZ46569.1"/>
    <property type="molecule type" value="Genomic_DNA"/>
</dbReference>
<feature type="transmembrane region" description="Helical" evidence="8">
    <location>
        <begin position="298"/>
        <end position="320"/>
    </location>
</feature>
<evidence type="ECO:0000256" key="1">
    <source>
        <dbReference type="ARBA" id="ARBA00004651"/>
    </source>
</evidence>
<dbReference type="SUPFAM" id="SSF81345">
    <property type="entry name" value="ABC transporter involved in vitamin B12 uptake, BtuC"/>
    <property type="match status" value="1"/>
</dbReference>
<feature type="transmembrane region" description="Helical" evidence="8">
    <location>
        <begin position="17"/>
        <end position="38"/>
    </location>
</feature>
<feature type="transmembrane region" description="Helical" evidence="8">
    <location>
        <begin position="168"/>
        <end position="190"/>
    </location>
</feature>
<dbReference type="InterPro" id="IPR000522">
    <property type="entry name" value="ABC_transptr_permease_BtuC"/>
</dbReference>
<dbReference type="Pfam" id="PF01032">
    <property type="entry name" value="FecCD"/>
    <property type="match status" value="1"/>
</dbReference>
<evidence type="ECO:0000313" key="9">
    <source>
        <dbReference type="EMBL" id="BCZ46569.1"/>
    </source>
</evidence>
<proteinExistence type="inferred from homology"/>
<feature type="transmembrane region" description="Helical" evidence="8">
    <location>
        <begin position="258"/>
        <end position="286"/>
    </location>
</feature>
<keyword evidence="5 8" id="KW-0812">Transmembrane</keyword>
<dbReference type="RefSeq" id="WP_224038043.1">
    <property type="nucleotide sequence ID" value="NZ_AP024849.1"/>
</dbReference>
<evidence type="ECO:0000256" key="5">
    <source>
        <dbReference type="ARBA" id="ARBA00022692"/>
    </source>
</evidence>
<accession>A0ABN6IWQ3</accession>
<feature type="transmembrane region" description="Helical" evidence="8">
    <location>
        <begin position="326"/>
        <end position="345"/>
    </location>
</feature>
<evidence type="ECO:0000256" key="8">
    <source>
        <dbReference type="SAM" id="Phobius"/>
    </source>
</evidence>
<feature type="transmembrane region" description="Helical" evidence="8">
    <location>
        <begin position="139"/>
        <end position="156"/>
    </location>
</feature>
<dbReference type="Proteomes" id="UP000824633">
    <property type="component" value="Chromosome"/>
</dbReference>
<feature type="transmembrane region" description="Helical" evidence="8">
    <location>
        <begin position="78"/>
        <end position="99"/>
    </location>
</feature>
<dbReference type="InterPro" id="IPR037294">
    <property type="entry name" value="ABC_BtuC-like"/>
</dbReference>
<organism evidence="9 10">
    <name type="scientific">Clostridium gelidum</name>
    <dbReference type="NCBI Taxonomy" id="704125"/>
    <lineage>
        <taxon>Bacteria</taxon>
        <taxon>Bacillati</taxon>
        <taxon>Bacillota</taxon>
        <taxon>Clostridia</taxon>
        <taxon>Eubacteriales</taxon>
        <taxon>Clostridiaceae</taxon>
        <taxon>Clostridium</taxon>
    </lineage>
</organism>
<evidence type="ECO:0000256" key="3">
    <source>
        <dbReference type="ARBA" id="ARBA00022448"/>
    </source>
</evidence>
<reference evidence="10" key="1">
    <citation type="submission" date="2021-07" db="EMBL/GenBank/DDBJ databases">
        <title>Complete genome sequencing of a Clostridium isolate.</title>
        <authorList>
            <person name="Ueki A."/>
            <person name="Tonouchi A."/>
        </authorList>
    </citation>
    <scope>NUCLEOTIDE SEQUENCE [LARGE SCALE GENOMIC DNA]</scope>
    <source>
        <strain evidence="10">C5S11</strain>
    </source>
</reference>
<sequence length="349" mass="37351">MHIYKKSLKTIDNNKKGIILIILLTFLVLCIGTSVGSANTSIKDILSIIGHKVFGIPLSKGIDNNDVAIIWNLRLPRVLLAFIVGGSLSVSGAVVQSVLKNPLASPYTLGVSSGASLGVGLLIVTGFSIPFIGKLTMPIIGFLCGIGTVFAIVKFASTVDKGMSNTTIILSGMVFSLFFNAILTTITALYSEDIKSIILWQMGSFSMKGWSYVKIGIPFFIIGIIGVMRYCTEMDILSFGEEQAKSVGVDTTKIKRNLLVFSAVLTGSAVAISGTIGFVDLIVPHIVRRIFGAKHKNVIPICIIFGGCFMVITDLVARTIIVPSELPVGAITALIGAPFFAYIYFKKSK</sequence>
<name>A0ABN6IWQ3_9CLOT</name>
<evidence type="ECO:0000313" key="10">
    <source>
        <dbReference type="Proteomes" id="UP000824633"/>
    </source>
</evidence>
<evidence type="ECO:0000256" key="2">
    <source>
        <dbReference type="ARBA" id="ARBA00007935"/>
    </source>
</evidence>
<dbReference type="Gene3D" id="1.10.3470.10">
    <property type="entry name" value="ABC transporter involved in vitamin B12 uptake, BtuC"/>
    <property type="match status" value="1"/>
</dbReference>
<evidence type="ECO:0000256" key="7">
    <source>
        <dbReference type="ARBA" id="ARBA00023136"/>
    </source>
</evidence>
<keyword evidence="4" id="KW-1003">Cell membrane</keyword>
<keyword evidence="10" id="KW-1185">Reference proteome</keyword>
<feature type="transmembrane region" description="Helical" evidence="8">
    <location>
        <begin position="111"/>
        <end position="132"/>
    </location>
</feature>
<comment type="similarity">
    <text evidence="2">Belongs to the binding-protein-dependent transport system permease family. FecCD subfamily.</text>
</comment>
<protein>
    <submittedName>
        <fullName evidence="9">Corrinoid ABC transporter permease</fullName>
    </submittedName>
</protein>
<comment type="subcellular location">
    <subcellularLocation>
        <location evidence="1">Cell membrane</location>
        <topology evidence="1">Multi-pass membrane protein</topology>
    </subcellularLocation>
</comment>
<dbReference type="PANTHER" id="PTHR30472:SF25">
    <property type="entry name" value="ABC TRANSPORTER PERMEASE PROTEIN MJ0876-RELATED"/>
    <property type="match status" value="1"/>
</dbReference>
<dbReference type="PANTHER" id="PTHR30472">
    <property type="entry name" value="FERRIC ENTEROBACTIN TRANSPORT SYSTEM PERMEASE PROTEIN"/>
    <property type="match status" value="1"/>
</dbReference>
<keyword evidence="3" id="KW-0813">Transport</keyword>
<evidence type="ECO:0000256" key="6">
    <source>
        <dbReference type="ARBA" id="ARBA00022989"/>
    </source>
</evidence>